<reference evidence="11 12" key="1">
    <citation type="submission" date="2017-09" db="EMBL/GenBank/DDBJ databases">
        <authorList>
            <person name="Ehlers B."/>
            <person name="Leendertz F.H."/>
        </authorList>
    </citation>
    <scope>NUCLEOTIDE SEQUENCE [LARGE SCALE GENOMIC DNA]</scope>
    <source>
        <strain evidence="11 12">CGMCC 1.05381</strain>
    </source>
</reference>
<evidence type="ECO:0000256" key="1">
    <source>
        <dbReference type="ARBA" id="ARBA00004651"/>
    </source>
</evidence>
<evidence type="ECO:0000313" key="12">
    <source>
        <dbReference type="Proteomes" id="UP000219440"/>
    </source>
</evidence>
<keyword evidence="10" id="KW-0479">Metal-binding</keyword>
<protein>
    <recommendedName>
        <fullName evidence="10">Fluoride-specific ion channel FluC</fullName>
    </recommendedName>
</protein>
<dbReference type="NCBIfam" id="TIGR00494">
    <property type="entry name" value="crcB"/>
    <property type="match status" value="1"/>
</dbReference>
<comment type="catalytic activity">
    <reaction evidence="8">
        <text>fluoride(in) = fluoride(out)</text>
        <dbReference type="Rhea" id="RHEA:76159"/>
        <dbReference type="ChEBI" id="CHEBI:17051"/>
    </reaction>
    <physiologicalReaction direction="left-to-right" evidence="8">
        <dbReference type="Rhea" id="RHEA:76160"/>
    </physiologicalReaction>
</comment>
<sequence>MIVVPMTVALITVAAGAVGAMIRYLVSRAVAGHDGFPWAVLVVNVVGSAIGGVVVGLATSGGVSSDIRLILVSGLCGGLTTFSTWSVETIQLVQDGRWRIAAASVTANLVLGSGAAALGYLLAS</sequence>
<comment type="subcellular location">
    <subcellularLocation>
        <location evidence="1 10">Cell membrane</location>
        <topology evidence="1 10">Multi-pass membrane protein</topology>
    </subcellularLocation>
</comment>
<keyword evidence="5 10" id="KW-0472">Membrane</keyword>
<dbReference type="GO" id="GO:0005886">
    <property type="term" value="C:plasma membrane"/>
    <property type="evidence" value="ECO:0007669"/>
    <property type="project" value="UniProtKB-SubCell"/>
</dbReference>
<gene>
    <name evidence="10" type="primary">fluC</name>
    <name evidence="10" type="synonym">crcB</name>
    <name evidence="11" type="ORF">SAMN06296378_0758</name>
</gene>
<dbReference type="GO" id="GO:0140114">
    <property type="term" value="P:cellular detoxification of fluoride"/>
    <property type="evidence" value="ECO:0007669"/>
    <property type="project" value="UniProtKB-UniRule"/>
</dbReference>
<dbReference type="GO" id="GO:0062054">
    <property type="term" value="F:fluoride channel activity"/>
    <property type="evidence" value="ECO:0007669"/>
    <property type="project" value="UniProtKB-UniRule"/>
</dbReference>
<evidence type="ECO:0000256" key="3">
    <source>
        <dbReference type="ARBA" id="ARBA00022692"/>
    </source>
</evidence>
<dbReference type="RefSeq" id="WP_229671256.1">
    <property type="nucleotide sequence ID" value="NZ_BMLC01000001.1"/>
</dbReference>
<dbReference type="Pfam" id="PF02537">
    <property type="entry name" value="CRCB"/>
    <property type="match status" value="1"/>
</dbReference>
<evidence type="ECO:0000256" key="7">
    <source>
        <dbReference type="ARBA" id="ARBA00035120"/>
    </source>
</evidence>
<organism evidence="11 12">
    <name type="scientific">Salinibacterium xinjiangense</name>
    <dbReference type="NCBI Taxonomy" id="386302"/>
    <lineage>
        <taxon>Bacteria</taxon>
        <taxon>Bacillati</taxon>
        <taxon>Actinomycetota</taxon>
        <taxon>Actinomycetes</taxon>
        <taxon>Micrococcales</taxon>
        <taxon>Microbacteriaceae</taxon>
        <taxon>Salinibacterium</taxon>
    </lineage>
</organism>
<keyword evidence="10" id="KW-0915">Sodium</keyword>
<evidence type="ECO:0000256" key="9">
    <source>
        <dbReference type="ARBA" id="ARBA00049940"/>
    </source>
</evidence>
<proteinExistence type="inferred from homology"/>
<dbReference type="PANTHER" id="PTHR28259">
    <property type="entry name" value="FLUORIDE EXPORT PROTEIN 1-RELATED"/>
    <property type="match status" value="1"/>
</dbReference>
<feature type="transmembrane region" description="Helical" evidence="10">
    <location>
        <begin position="67"/>
        <end position="88"/>
    </location>
</feature>
<keyword evidence="2 10" id="KW-1003">Cell membrane</keyword>
<feature type="binding site" evidence="10">
    <location>
        <position position="77"/>
    </location>
    <ligand>
        <name>Na(+)</name>
        <dbReference type="ChEBI" id="CHEBI:29101"/>
        <note>structural</note>
    </ligand>
</feature>
<keyword evidence="10" id="KW-0406">Ion transport</keyword>
<dbReference type="EMBL" id="OCST01000002">
    <property type="protein sequence ID" value="SOE58353.1"/>
    <property type="molecule type" value="Genomic_DNA"/>
</dbReference>
<feature type="transmembrane region" description="Helical" evidence="10">
    <location>
        <begin position="100"/>
        <end position="123"/>
    </location>
</feature>
<comment type="activity regulation">
    <text evidence="10">Na(+) is not transported, but it plays an essential structural role and its presence is essential for fluoride channel function.</text>
</comment>
<dbReference type="Proteomes" id="UP000219440">
    <property type="component" value="Unassembled WGS sequence"/>
</dbReference>
<feature type="binding site" evidence="10">
    <location>
        <position position="80"/>
    </location>
    <ligand>
        <name>Na(+)</name>
        <dbReference type="ChEBI" id="CHEBI:29101"/>
        <note>structural</note>
    </ligand>
</feature>
<comment type="function">
    <text evidence="9 10">Fluoride-specific ion channel. Important for reducing fluoride concentration in the cell, thus reducing its toxicity.</text>
</comment>
<evidence type="ECO:0000256" key="10">
    <source>
        <dbReference type="HAMAP-Rule" id="MF_00454"/>
    </source>
</evidence>
<evidence type="ECO:0000256" key="2">
    <source>
        <dbReference type="ARBA" id="ARBA00022475"/>
    </source>
</evidence>
<comment type="similarity">
    <text evidence="7 10">Belongs to the fluoride channel Fluc/FEX (TC 1.A.43) family.</text>
</comment>
<keyword evidence="4 10" id="KW-1133">Transmembrane helix</keyword>
<dbReference type="AlphaFoldDB" id="A0A2C8Z3Z5"/>
<keyword evidence="6 10" id="KW-0407">Ion channel</keyword>
<keyword evidence="3 10" id="KW-0812">Transmembrane</keyword>
<dbReference type="PANTHER" id="PTHR28259:SF1">
    <property type="entry name" value="FLUORIDE EXPORT PROTEIN 1-RELATED"/>
    <property type="match status" value="1"/>
</dbReference>
<evidence type="ECO:0000256" key="6">
    <source>
        <dbReference type="ARBA" id="ARBA00023303"/>
    </source>
</evidence>
<evidence type="ECO:0000256" key="4">
    <source>
        <dbReference type="ARBA" id="ARBA00022989"/>
    </source>
</evidence>
<keyword evidence="10" id="KW-0813">Transport</keyword>
<accession>A0A2C8Z3Z5</accession>
<keyword evidence="12" id="KW-1185">Reference proteome</keyword>
<evidence type="ECO:0000256" key="8">
    <source>
        <dbReference type="ARBA" id="ARBA00035585"/>
    </source>
</evidence>
<dbReference type="InterPro" id="IPR003691">
    <property type="entry name" value="FluC"/>
</dbReference>
<feature type="transmembrane region" description="Helical" evidence="10">
    <location>
        <begin position="38"/>
        <end position="61"/>
    </location>
</feature>
<evidence type="ECO:0000256" key="5">
    <source>
        <dbReference type="ARBA" id="ARBA00023136"/>
    </source>
</evidence>
<evidence type="ECO:0000313" key="11">
    <source>
        <dbReference type="EMBL" id="SOE58353.1"/>
    </source>
</evidence>
<feature type="transmembrane region" description="Helical" evidence="10">
    <location>
        <begin position="6"/>
        <end position="26"/>
    </location>
</feature>
<dbReference type="GO" id="GO:0046872">
    <property type="term" value="F:metal ion binding"/>
    <property type="evidence" value="ECO:0007669"/>
    <property type="project" value="UniProtKB-KW"/>
</dbReference>
<dbReference type="HAMAP" id="MF_00454">
    <property type="entry name" value="FluC"/>
    <property type="match status" value="1"/>
</dbReference>
<name>A0A2C8Z3Z5_9MICO</name>